<keyword evidence="2" id="KW-0472">Membrane</keyword>
<evidence type="ECO:0000256" key="1">
    <source>
        <dbReference type="SAM" id="MobiDB-lite"/>
    </source>
</evidence>
<accession>A0A9P8WBQ5</accession>
<reference evidence="3 4" key="1">
    <citation type="journal article" date="2021" name="Nat. Commun.">
        <title>Genetic determinants of endophytism in the Arabidopsis root mycobiome.</title>
        <authorList>
            <person name="Mesny F."/>
            <person name="Miyauchi S."/>
            <person name="Thiergart T."/>
            <person name="Pickel B."/>
            <person name="Atanasova L."/>
            <person name="Karlsson M."/>
            <person name="Huettel B."/>
            <person name="Barry K.W."/>
            <person name="Haridas S."/>
            <person name="Chen C."/>
            <person name="Bauer D."/>
            <person name="Andreopoulos W."/>
            <person name="Pangilinan J."/>
            <person name="LaButti K."/>
            <person name="Riley R."/>
            <person name="Lipzen A."/>
            <person name="Clum A."/>
            <person name="Drula E."/>
            <person name="Henrissat B."/>
            <person name="Kohler A."/>
            <person name="Grigoriev I.V."/>
            <person name="Martin F.M."/>
            <person name="Hacquard S."/>
        </authorList>
    </citation>
    <scope>NUCLEOTIDE SEQUENCE [LARGE SCALE GENOMIC DNA]</scope>
    <source>
        <strain evidence="3 4">MPI-CAGE-CH-0241</strain>
    </source>
</reference>
<evidence type="ECO:0000313" key="3">
    <source>
        <dbReference type="EMBL" id="KAH6893298.1"/>
    </source>
</evidence>
<name>A0A9P8WBQ5_9HYPO</name>
<gene>
    <name evidence="3" type="ORF">B0T10DRAFT_604533</name>
</gene>
<organism evidence="3 4">
    <name type="scientific">Thelonectria olida</name>
    <dbReference type="NCBI Taxonomy" id="1576542"/>
    <lineage>
        <taxon>Eukaryota</taxon>
        <taxon>Fungi</taxon>
        <taxon>Dikarya</taxon>
        <taxon>Ascomycota</taxon>
        <taxon>Pezizomycotina</taxon>
        <taxon>Sordariomycetes</taxon>
        <taxon>Hypocreomycetidae</taxon>
        <taxon>Hypocreales</taxon>
        <taxon>Nectriaceae</taxon>
        <taxon>Thelonectria</taxon>
    </lineage>
</organism>
<protein>
    <submittedName>
        <fullName evidence="3">Uncharacterized protein</fullName>
    </submittedName>
</protein>
<feature type="region of interest" description="Disordered" evidence="1">
    <location>
        <begin position="54"/>
        <end position="76"/>
    </location>
</feature>
<dbReference type="AlphaFoldDB" id="A0A9P8WBQ5"/>
<keyword evidence="2" id="KW-0812">Transmembrane</keyword>
<evidence type="ECO:0000256" key="2">
    <source>
        <dbReference type="SAM" id="Phobius"/>
    </source>
</evidence>
<feature type="compositionally biased region" description="Basic and acidic residues" evidence="1">
    <location>
        <begin position="156"/>
        <end position="167"/>
    </location>
</feature>
<proteinExistence type="predicted"/>
<sequence>MPPITTPQTGDMVGVMQQLRGSIGHRTSRTVLDALGDAHASLLESFSRNLPIAPASHSTSQLTDGHRLHRRDPTGNKIGLTIGVTFTFLFIVGGYLWHSRNGERPPREPRSKSRSTSDSNVGVNDDSHGAASYHFHENHESYRETVVSSRKKHSKRDRDRSHIDGRERRRHAQASYAVPEPMLPHPEPTYPGLGGGPNKMDAPQDDEMVSGGVFCAVELDDIREGRRKSHSKKKRRG</sequence>
<dbReference type="Proteomes" id="UP000777438">
    <property type="component" value="Unassembled WGS sequence"/>
</dbReference>
<keyword evidence="4" id="KW-1185">Reference proteome</keyword>
<dbReference type="EMBL" id="JAGPYM010000006">
    <property type="protein sequence ID" value="KAH6893298.1"/>
    <property type="molecule type" value="Genomic_DNA"/>
</dbReference>
<evidence type="ECO:0000313" key="4">
    <source>
        <dbReference type="Proteomes" id="UP000777438"/>
    </source>
</evidence>
<feature type="transmembrane region" description="Helical" evidence="2">
    <location>
        <begin position="78"/>
        <end position="97"/>
    </location>
</feature>
<keyword evidence="2" id="KW-1133">Transmembrane helix</keyword>
<feature type="compositionally biased region" description="Basic and acidic residues" evidence="1">
    <location>
        <begin position="134"/>
        <end position="143"/>
    </location>
</feature>
<feature type="compositionally biased region" description="Basic and acidic residues" evidence="1">
    <location>
        <begin position="100"/>
        <end position="111"/>
    </location>
</feature>
<feature type="region of interest" description="Disordered" evidence="1">
    <location>
        <begin position="99"/>
        <end position="207"/>
    </location>
</feature>
<comment type="caution">
    <text evidence="3">The sequence shown here is derived from an EMBL/GenBank/DDBJ whole genome shotgun (WGS) entry which is preliminary data.</text>
</comment>